<protein>
    <submittedName>
        <fullName evidence="1">Uncharacterized protein</fullName>
    </submittedName>
</protein>
<reference evidence="1" key="1">
    <citation type="submission" date="2023-06" db="EMBL/GenBank/DDBJ databases">
        <title>Genome-scale phylogeny and comparative genomics of the fungal order Sordariales.</title>
        <authorList>
            <consortium name="Lawrence Berkeley National Laboratory"/>
            <person name="Hensen N."/>
            <person name="Bonometti L."/>
            <person name="Westerberg I."/>
            <person name="Brannstrom I.O."/>
            <person name="Guillou S."/>
            <person name="Cros-Aarteil S."/>
            <person name="Calhoun S."/>
            <person name="Haridas S."/>
            <person name="Kuo A."/>
            <person name="Mondo S."/>
            <person name="Pangilinan J."/>
            <person name="Riley R."/>
            <person name="Labutti K."/>
            <person name="Andreopoulos B."/>
            <person name="Lipzen A."/>
            <person name="Chen C."/>
            <person name="Yanf M."/>
            <person name="Daum C."/>
            <person name="Ng V."/>
            <person name="Clum A."/>
            <person name="Steindorff A."/>
            <person name="Ohm R."/>
            <person name="Martin F."/>
            <person name="Silar P."/>
            <person name="Natvig D."/>
            <person name="Lalanne C."/>
            <person name="Gautier V."/>
            <person name="Ament-Velasquez S.L."/>
            <person name="Kruys A."/>
            <person name="Hutchinson M.I."/>
            <person name="Powell A.J."/>
            <person name="Barry K."/>
            <person name="Miller A.N."/>
            <person name="Grigoriev I.V."/>
            <person name="Debuchy R."/>
            <person name="Gladieux P."/>
            <person name="Thoren M.H."/>
            <person name="Johannesson H."/>
        </authorList>
    </citation>
    <scope>NUCLEOTIDE SEQUENCE</scope>
    <source>
        <strain evidence="1">CBS 606.72</strain>
    </source>
</reference>
<evidence type="ECO:0000313" key="2">
    <source>
        <dbReference type="Proteomes" id="UP001175000"/>
    </source>
</evidence>
<keyword evidence="2" id="KW-1185">Reference proteome</keyword>
<dbReference type="Proteomes" id="UP001175000">
    <property type="component" value="Unassembled WGS sequence"/>
</dbReference>
<gene>
    <name evidence="1" type="ORF">B0T14DRAFT_560462</name>
</gene>
<accession>A0AA40CBN2</accession>
<dbReference type="EMBL" id="JAULSU010000001">
    <property type="protein sequence ID" value="KAK0632811.1"/>
    <property type="molecule type" value="Genomic_DNA"/>
</dbReference>
<proteinExistence type="predicted"/>
<evidence type="ECO:0000313" key="1">
    <source>
        <dbReference type="EMBL" id="KAK0632811.1"/>
    </source>
</evidence>
<comment type="caution">
    <text evidence="1">The sequence shown here is derived from an EMBL/GenBank/DDBJ whole genome shotgun (WGS) entry which is preliminary data.</text>
</comment>
<sequence>MEGLDGQANPQIDGAEEQKIAGEPLELAGIGVLQETPTGWGVPHDQLKAGAMVRGTQDSMQAFGTLDQLLQNGRYVWLDPSNCSSPALHNAAQVLWAVLWNATTIADSWTLVLCFSAKPLTSVADRRPLGWFARVTYFVGCNGKAGTKLANLMDD</sequence>
<name>A0AA40CBN2_9PEZI</name>
<dbReference type="AlphaFoldDB" id="A0AA40CBN2"/>
<organism evidence="1 2">
    <name type="scientific">Immersiella caudata</name>
    <dbReference type="NCBI Taxonomy" id="314043"/>
    <lineage>
        <taxon>Eukaryota</taxon>
        <taxon>Fungi</taxon>
        <taxon>Dikarya</taxon>
        <taxon>Ascomycota</taxon>
        <taxon>Pezizomycotina</taxon>
        <taxon>Sordariomycetes</taxon>
        <taxon>Sordariomycetidae</taxon>
        <taxon>Sordariales</taxon>
        <taxon>Lasiosphaeriaceae</taxon>
        <taxon>Immersiella</taxon>
    </lineage>
</organism>